<dbReference type="SUPFAM" id="SSF53335">
    <property type="entry name" value="S-adenosyl-L-methionine-dependent methyltransferases"/>
    <property type="match status" value="1"/>
</dbReference>
<comment type="caution">
    <text evidence="2">The sequence shown here is derived from an EMBL/GenBank/DDBJ whole genome shotgun (WGS) entry which is preliminary data.</text>
</comment>
<comment type="similarity">
    <text evidence="1">Belongs to the methyltransferase superfamily. LaeA methyltransferase family.</text>
</comment>
<dbReference type="RefSeq" id="XP_040720606.1">
    <property type="nucleotide sequence ID" value="XM_040854937.1"/>
</dbReference>
<dbReference type="InParanoid" id="A0A1Y2EI88"/>
<organism evidence="2 3">
    <name type="scientific">Pseudomassariella vexata</name>
    <dbReference type="NCBI Taxonomy" id="1141098"/>
    <lineage>
        <taxon>Eukaryota</taxon>
        <taxon>Fungi</taxon>
        <taxon>Dikarya</taxon>
        <taxon>Ascomycota</taxon>
        <taxon>Pezizomycotina</taxon>
        <taxon>Sordariomycetes</taxon>
        <taxon>Xylariomycetidae</taxon>
        <taxon>Amphisphaeriales</taxon>
        <taxon>Pseudomassariaceae</taxon>
        <taxon>Pseudomassariella</taxon>
    </lineage>
</organism>
<dbReference type="Gene3D" id="3.40.50.150">
    <property type="entry name" value="Vaccinia Virus protein VP39"/>
    <property type="match status" value="1"/>
</dbReference>
<evidence type="ECO:0000313" key="3">
    <source>
        <dbReference type="Proteomes" id="UP000193689"/>
    </source>
</evidence>
<dbReference type="GeneID" id="63771149"/>
<dbReference type="Proteomes" id="UP000193689">
    <property type="component" value="Unassembled WGS sequence"/>
</dbReference>
<sequence>MPSVPTFPSQLLQTQQEFRPQQNVNTALPSVPAQALPNRTAPHAPQVPEVSPTLTIPEELLRTRTGTSVVEEGSILDASGRTYHSYKEGKYFLPNDTAEQDRLDFQHAAIALLLNNRLAWAPMTNVPNYVMDVATGTGIWAIDFADLNPTSYVVGTDLSKIQPPNAPLNCEFLQEDSEEDWVYPLYKFDYIHLRMVYTCFDDPRKVIRQAFENMNPGGWIEFQDSSIMLFSGTGKIAGTGLEHWSNGILHGAAAKGRDILVSQHYKRWLIEAGFVDVVEHKLVWPIGTWPEDPRMKECGKYNATNLQEGARAVGLKMLSAAGLEAEEIEDIVRRVKREATDESLQPYGHL</sequence>
<dbReference type="GO" id="GO:0032259">
    <property type="term" value="P:methylation"/>
    <property type="evidence" value="ECO:0007669"/>
    <property type="project" value="UniProtKB-KW"/>
</dbReference>
<accession>A0A1Y2EI88</accession>
<dbReference type="PANTHER" id="PTHR43591">
    <property type="entry name" value="METHYLTRANSFERASE"/>
    <property type="match status" value="1"/>
</dbReference>
<keyword evidence="2" id="KW-0489">Methyltransferase</keyword>
<protein>
    <submittedName>
        <fullName evidence="2">S-adenosyl-L-methionine-dependent methyltransferase</fullName>
    </submittedName>
</protein>
<evidence type="ECO:0000313" key="2">
    <source>
        <dbReference type="EMBL" id="ORY71014.1"/>
    </source>
</evidence>
<keyword evidence="2" id="KW-0808">Transferase</keyword>
<name>A0A1Y2EI88_9PEZI</name>
<dbReference type="GO" id="GO:0008168">
    <property type="term" value="F:methyltransferase activity"/>
    <property type="evidence" value="ECO:0007669"/>
    <property type="project" value="UniProtKB-KW"/>
</dbReference>
<dbReference type="InterPro" id="IPR029063">
    <property type="entry name" value="SAM-dependent_MTases_sf"/>
</dbReference>
<keyword evidence="3" id="KW-1185">Reference proteome</keyword>
<proteinExistence type="inferred from homology"/>
<dbReference type="Pfam" id="PF13489">
    <property type="entry name" value="Methyltransf_23"/>
    <property type="match status" value="1"/>
</dbReference>
<evidence type="ECO:0000256" key="1">
    <source>
        <dbReference type="ARBA" id="ARBA00038158"/>
    </source>
</evidence>
<dbReference type="OrthoDB" id="2013972at2759"/>
<gene>
    <name evidence="2" type="ORF">BCR38DRAFT_330172</name>
</gene>
<dbReference type="CDD" id="cd02440">
    <property type="entry name" value="AdoMet_MTases"/>
    <property type="match status" value="1"/>
</dbReference>
<dbReference type="AlphaFoldDB" id="A0A1Y2EI88"/>
<dbReference type="EMBL" id="MCFJ01000001">
    <property type="protein sequence ID" value="ORY71014.1"/>
    <property type="molecule type" value="Genomic_DNA"/>
</dbReference>
<reference evidence="2 3" key="1">
    <citation type="submission" date="2016-07" db="EMBL/GenBank/DDBJ databases">
        <title>Pervasive Adenine N6-methylation of Active Genes in Fungi.</title>
        <authorList>
            <consortium name="DOE Joint Genome Institute"/>
            <person name="Mondo S.J."/>
            <person name="Dannebaum R.O."/>
            <person name="Kuo R.C."/>
            <person name="Labutti K."/>
            <person name="Haridas S."/>
            <person name="Kuo A."/>
            <person name="Salamov A."/>
            <person name="Ahrendt S.R."/>
            <person name="Lipzen A."/>
            <person name="Sullivan W."/>
            <person name="Andreopoulos W.B."/>
            <person name="Clum A."/>
            <person name="Lindquist E."/>
            <person name="Daum C."/>
            <person name="Ramamoorthy G.K."/>
            <person name="Gryganskyi A."/>
            <person name="Culley D."/>
            <person name="Magnuson J.K."/>
            <person name="James T.Y."/>
            <person name="O'Malley M.A."/>
            <person name="Stajich J.E."/>
            <person name="Spatafora J.W."/>
            <person name="Visel A."/>
            <person name="Grigoriev I.V."/>
        </authorList>
    </citation>
    <scope>NUCLEOTIDE SEQUENCE [LARGE SCALE GENOMIC DNA]</scope>
    <source>
        <strain evidence="2 3">CBS 129021</strain>
    </source>
</reference>
<dbReference type="PANTHER" id="PTHR43591:SF102">
    <property type="entry name" value="S-ADENOSYL-L-METHIONINE-DEPENDENT METHYLTRANSFERASE"/>
    <property type="match status" value="1"/>
</dbReference>